<sequence>MPDPKAKPTTTNSKGPNPKAGKQSSIWSLICLAREVAGDTESIQDFSDLIDQNKRLQSQLRETSDEVSRLTTELKETKARADTEKLTLMTTFGERYTVFAQAETDIERYRKQADEAKAQLRTAQDDGASKSRSVYSLQAGLRSAEREADKLRQKNKTMETSCIIHSSQLQAAEAERDDLRSELKGVREELGHNLFHEVDGERETTLRHHLKSLSDESHTIAKDFISHSQTTMTPAQRIQALVPELPLLVGTSKEAILMRRAAGQAIICQALMEHIFLPFYISKDLRQAADQMLDFFDEKEKQMTYRYQITKLLIDEDVDAAVEDASTEVCRHLDRLVPSENEQNLHRRVTDFLIRAANIWKTEGQTAADLLEITTPNTDDEGVETYAEFGERSNGKAAMESHKVAATLFPRIKANGKILHGGTVVWSDSSVVRTAKDQAPSTGLGRNGTFRKNSRHGRG</sequence>
<reference evidence="3" key="1">
    <citation type="submission" date="2020-03" db="EMBL/GenBank/DDBJ databases">
        <title>Site-based positive gene gene selection in Geosmithia morbida across the United States reveals a broad range of putative effectors and factors for local host and environmental adapation.</title>
        <authorList>
            <person name="Onufrak A."/>
            <person name="Murdoch R.W."/>
            <person name="Gazis R."/>
            <person name="Huff M."/>
            <person name="Staton M."/>
            <person name="Klingeman W."/>
            <person name="Hadziabdic D."/>
        </authorList>
    </citation>
    <scope>NUCLEOTIDE SEQUENCE</scope>
    <source>
        <strain evidence="3">1262</strain>
    </source>
</reference>
<dbReference type="EMBL" id="JAANYQ010000001">
    <property type="protein sequence ID" value="KAF4126980.1"/>
    <property type="molecule type" value="Genomic_DNA"/>
</dbReference>
<organism evidence="3 4">
    <name type="scientific">Geosmithia morbida</name>
    <dbReference type="NCBI Taxonomy" id="1094350"/>
    <lineage>
        <taxon>Eukaryota</taxon>
        <taxon>Fungi</taxon>
        <taxon>Dikarya</taxon>
        <taxon>Ascomycota</taxon>
        <taxon>Pezizomycotina</taxon>
        <taxon>Sordariomycetes</taxon>
        <taxon>Hypocreomycetidae</taxon>
        <taxon>Hypocreales</taxon>
        <taxon>Bionectriaceae</taxon>
        <taxon>Geosmithia</taxon>
    </lineage>
</organism>
<proteinExistence type="predicted"/>
<evidence type="ECO:0000313" key="3">
    <source>
        <dbReference type="EMBL" id="KAF4126980.1"/>
    </source>
</evidence>
<evidence type="ECO:0000256" key="2">
    <source>
        <dbReference type="SAM" id="MobiDB-lite"/>
    </source>
</evidence>
<dbReference type="AlphaFoldDB" id="A0A9P5D8N8"/>
<protein>
    <submittedName>
        <fullName evidence="3">RNA polymerase Rpb1 C-terminal repeat domain-containing protein</fullName>
    </submittedName>
</protein>
<evidence type="ECO:0000256" key="1">
    <source>
        <dbReference type="SAM" id="Coils"/>
    </source>
</evidence>
<feature type="coiled-coil region" evidence="1">
    <location>
        <begin position="46"/>
        <end position="189"/>
    </location>
</feature>
<keyword evidence="1" id="KW-0175">Coiled coil</keyword>
<dbReference type="Gene3D" id="1.10.287.2610">
    <property type="match status" value="1"/>
</dbReference>
<feature type="region of interest" description="Disordered" evidence="2">
    <location>
        <begin position="435"/>
        <end position="459"/>
    </location>
</feature>
<dbReference type="GeneID" id="55966948"/>
<accession>A0A9P5D8N8</accession>
<evidence type="ECO:0000313" key="4">
    <source>
        <dbReference type="Proteomes" id="UP000749293"/>
    </source>
</evidence>
<dbReference type="Proteomes" id="UP000749293">
    <property type="component" value="Unassembled WGS sequence"/>
</dbReference>
<gene>
    <name evidence="3" type="ORF">GMORB2_0718</name>
</gene>
<name>A0A9P5D8N8_9HYPO</name>
<feature type="region of interest" description="Disordered" evidence="2">
    <location>
        <begin position="1"/>
        <end position="23"/>
    </location>
</feature>
<keyword evidence="4" id="KW-1185">Reference proteome</keyword>
<dbReference type="OrthoDB" id="5238996at2759"/>
<dbReference type="RefSeq" id="XP_035325632.1">
    <property type="nucleotide sequence ID" value="XM_035462702.1"/>
</dbReference>
<comment type="caution">
    <text evidence="3">The sequence shown here is derived from an EMBL/GenBank/DDBJ whole genome shotgun (WGS) entry which is preliminary data.</text>
</comment>